<feature type="transmembrane region" description="Helical" evidence="10">
    <location>
        <begin position="304"/>
        <end position="323"/>
    </location>
</feature>
<dbReference type="SUPFAM" id="SSF103491">
    <property type="entry name" value="Preprotein translocase SecY subunit"/>
    <property type="match status" value="1"/>
</dbReference>
<dbReference type="PROSITE" id="PS00756">
    <property type="entry name" value="SECY_2"/>
    <property type="match status" value="1"/>
</dbReference>
<accession>A0A7W9SVA5</accession>
<evidence type="ECO:0000256" key="5">
    <source>
        <dbReference type="ARBA" id="ARBA00022927"/>
    </source>
</evidence>
<keyword evidence="3 10" id="KW-0813">Transport</keyword>
<evidence type="ECO:0000256" key="12">
    <source>
        <dbReference type="RuleBase" id="RU003484"/>
    </source>
</evidence>
<feature type="transmembrane region" description="Helical" evidence="10">
    <location>
        <begin position="20"/>
        <end position="39"/>
    </location>
</feature>
<evidence type="ECO:0000256" key="4">
    <source>
        <dbReference type="ARBA" id="ARBA00022692"/>
    </source>
</evidence>
<dbReference type="HAMAP" id="MF_01465">
    <property type="entry name" value="SecY"/>
    <property type="match status" value="1"/>
</dbReference>
<keyword evidence="6 10" id="KW-1133">Transmembrane helix</keyword>
<evidence type="ECO:0000256" key="2">
    <source>
        <dbReference type="ARBA" id="ARBA00005751"/>
    </source>
</evidence>
<feature type="transmembrane region" description="Helical" evidence="10">
    <location>
        <begin position="111"/>
        <end position="128"/>
    </location>
</feature>
<feature type="transmembrane region" description="Helical" evidence="10">
    <location>
        <begin position="140"/>
        <end position="161"/>
    </location>
</feature>
<keyword evidence="7 10" id="KW-0811">Translocation</keyword>
<evidence type="ECO:0000256" key="3">
    <source>
        <dbReference type="ARBA" id="ARBA00022448"/>
    </source>
</evidence>
<keyword evidence="5 10" id="KW-0653">Protein transport</keyword>
<comment type="function">
    <text evidence="10 11">The central subunit of the protein translocation channel SecYEG. Consists of two halves formed by TMs 1-5 and 6-10. These two domains form a lateral gate at the front which open onto the bilayer between TMs 2 and 7, and are clamped together by SecE at the back. The channel is closed by both a pore ring composed of hydrophobic SecY resides and a short helix (helix 2A) on the extracellular side of the membrane which forms a plug. The plug probably moves laterally to allow the channel to open. The ring and the pore may move independently.</text>
</comment>
<feature type="transmembrane region" description="Helical" evidence="10">
    <location>
        <begin position="253"/>
        <end position="274"/>
    </location>
</feature>
<dbReference type="AlphaFoldDB" id="A0A7W9SVA5"/>
<keyword evidence="15" id="KW-1185">Reference proteome</keyword>
<dbReference type="RefSeq" id="WP_184202902.1">
    <property type="nucleotide sequence ID" value="NZ_JACHGW010000005.1"/>
</dbReference>
<dbReference type="PIRSF" id="PIRSF004557">
    <property type="entry name" value="SecY"/>
    <property type="match status" value="1"/>
</dbReference>
<dbReference type="Pfam" id="PF00344">
    <property type="entry name" value="SecY"/>
    <property type="match status" value="1"/>
</dbReference>
<evidence type="ECO:0000313" key="15">
    <source>
        <dbReference type="Proteomes" id="UP000520814"/>
    </source>
</evidence>
<dbReference type="GO" id="GO:0005886">
    <property type="term" value="C:plasma membrane"/>
    <property type="evidence" value="ECO:0007669"/>
    <property type="project" value="UniProtKB-SubCell"/>
</dbReference>
<evidence type="ECO:0000256" key="10">
    <source>
        <dbReference type="HAMAP-Rule" id="MF_01465"/>
    </source>
</evidence>
<gene>
    <name evidence="10" type="primary">secY</name>
    <name evidence="14" type="ORF">HNQ39_004850</name>
</gene>
<comment type="caution">
    <text evidence="14">The sequence shown here is derived from an EMBL/GenBank/DDBJ whole genome shotgun (WGS) entry which is preliminary data.</text>
</comment>
<dbReference type="Proteomes" id="UP000520814">
    <property type="component" value="Unassembled WGS sequence"/>
</dbReference>
<evidence type="ECO:0000313" key="14">
    <source>
        <dbReference type="EMBL" id="MBB6053018.1"/>
    </source>
</evidence>
<dbReference type="Gene3D" id="1.10.3370.10">
    <property type="entry name" value="SecY subunit domain"/>
    <property type="match status" value="1"/>
</dbReference>
<protein>
    <recommendedName>
        <fullName evidence="9 10">Protein translocase subunit SecY</fullName>
    </recommendedName>
</protein>
<dbReference type="EMBL" id="JACHGW010000005">
    <property type="protein sequence ID" value="MBB6053018.1"/>
    <property type="molecule type" value="Genomic_DNA"/>
</dbReference>
<dbReference type="InterPro" id="IPR002208">
    <property type="entry name" value="SecY/SEC61-alpha"/>
</dbReference>
<comment type="similarity">
    <text evidence="2 10 13">Belongs to the SecY/SEC61-alpha family.</text>
</comment>
<dbReference type="InterPro" id="IPR023201">
    <property type="entry name" value="SecY_dom_sf"/>
</dbReference>
<dbReference type="InterPro" id="IPR030659">
    <property type="entry name" value="SecY_CS"/>
</dbReference>
<evidence type="ECO:0000256" key="1">
    <source>
        <dbReference type="ARBA" id="ARBA00004141"/>
    </source>
</evidence>
<evidence type="ECO:0000256" key="9">
    <source>
        <dbReference type="ARBA" id="ARBA00039733"/>
    </source>
</evidence>
<feature type="transmembrane region" description="Helical" evidence="10">
    <location>
        <begin position="360"/>
        <end position="382"/>
    </location>
</feature>
<feature type="transmembrane region" description="Helical" evidence="10">
    <location>
        <begin position="388"/>
        <end position="407"/>
    </location>
</feature>
<dbReference type="InterPro" id="IPR026593">
    <property type="entry name" value="SecY"/>
</dbReference>
<evidence type="ECO:0000256" key="11">
    <source>
        <dbReference type="RuleBase" id="RU000537"/>
    </source>
</evidence>
<keyword evidence="4 10" id="KW-0812">Transmembrane</keyword>
<dbReference type="PRINTS" id="PR00303">
    <property type="entry name" value="SECYTRNLCASE"/>
</dbReference>
<dbReference type="PROSITE" id="PS00755">
    <property type="entry name" value="SECY_1"/>
    <property type="match status" value="1"/>
</dbReference>
<sequence>MLEKLAAAWAVPDIQKRLIFVLKAFLVYVIASHIPMAGINHDAVNKLVSQGLLNAYDVFSGGALRRVSIIGLSLMPYINASIVMQLLTVAIPQLQAMSKEGESGRRQINKITRYASIGLGFVQAAGLYNMFSSGGAIQKGFFPMLMMMVVMTSGTMFLLWLGEQLTEKGIGNGTSLIIFVGIMISIPNQILMTFKMVQEGAVSIFGVVGMAILFLASIVGVIYMTQGTRRIPVLNMRKVTAGGRMTSAGQSYLPLKINTAGVIPIIFAMSIQLFPQTFQQFFPRGKSAFGDFLFNATQWLNPGASVWASLIFAVLVMFFTYFYTAVQYDTNDIADNLKKYGSLIPGVKPGKPTAEYLDTVLTRITLAGAIFLAAISLIQYWAPTWTGVKAVSIVGGTSLLIVVGVALETMTAIEAQMAMRNYEGFIKTRPSDSDNMMRGRMR</sequence>
<evidence type="ECO:0000256" key="7">
    <source>
        <dbReference type="ARBA" id="ARBA00023010"/>
    </source>
</evidence>
<dbReference type="NCBIfam" id="TIGR00967">
    <property type="entry name" value="3a0501s007"/>
    <property type="match status" value="1"/>
</dbReference>
<dbReference type="GO" id="GO:0065002">
    <property type="term" value="P:intracellular protein transmembrane transport"/>
    <property type="evidence" value="ECO:0007669"/>
    <property type="project" value="UniProtKB-UniRule"/>
</dbReference>
<evidence type="ECO:0000256" key="13">
    <source>
        <dbReference type="RuleBase" id="RU004349"/>
    </source>
</evidence>
<feature type="transmembrane region" description="Helical" evidence="10">
    <location>
        <begin position="173"/>
        <end position="194"/>
    </location>
</feature>
<evidence type="ECO:0000256" key="8">
    <source>
        <dbReference type="ARBA" id="ARBA00023136"/>
    </source>
</evidence>
<feature type="transmembrane region" description="Helical" evidence="10">
    <location>
        <begin position="200"/>
        <end position="224"/>
    </location>
</feature>
<proteinExistence type="inferred from homology"/>
<organism evidence="14 15">
    <name type="scientific">Armatimonas rosea</name>
    <dbReference type="NCBI Taxonomy" id="685828"/>
    <lineage>
        <taxon>Bacteria</taxon>
        <taxon>Bacillati</taxon>
        <taxon>Armatimonadota</taxon>
        <taxon>Armatimonadia</taxon>
        <taxon>Armatimonadales</taxon>
        <taxon>Armatimonadaceae</taxon>
        <taxon>Armatimonas</taxon>
    </lineage>
</organism>
<keyword evidence="8 10" id="KW-0472">Membrane</keyword>
<name>A0A7W9SVA5_ARMRO</name>
<comment type="subunit">
    <text evidence="10">Component of the Sec protein translocase complex. Heterotrimer consisting of SecY, SecE and SecG subunits. The heterotrimers can form oligomers, although 1 heterotrimer is thought to be able to translocate proteins. Interacts with the ribosome. Interacts with SecDF, and other proteins may be involved. Interacts with SecA.</text>
</comment>
<keyword evidence="10" id="KW-1003">Cell membrane</keyword>
<comment type="subcellular location">
    <subcellularLocation>
        <location evidence="10">Cell membrane</location>
        <topology evidence="10">Multi-pass membrane protein</topology>
    </subcellularLocation>
    <subcellularLocation>
        <location evidence="1 12">Membrane</location>
        <topology evidence="1 12">Multi-pass membrane protein</topology>
    </subcellularLocation>
</comment>
<dbReference type="FunFam" id="1.10.3370.10:FF:000001">
    <property type="entry name" value="Preprotein translocase subunit SecY"/>
    <property type="match status" value="1"/>
</dbReference>
<feature type="transmembrane region" description="Helical" evidence="10">
    <location>
        <begin position="69"/>
        <end position="91"/>
    </location>
</feature>
<dbReference type="GO" id="GO:0006605">
    <property type="term" value="P:protein targeting"/>
    <property type="evidence" value="ECO:0007669"/>
    <property type="project" value="UniProtKB-UniRule"/>
</dbReference>
<reference evidence="14 15" key="1">
    <citation type="submission" date="2020-08" db="EMBL/GenBank/DDBJ databases">
        <title>Genomic Encyclopedia of Type Strains, Phase IV (KMG-IV): sequencing the most valuable type-strain genomes for metagenomic binning, comparative biology and taxonomic classification.</title>
        <authorList>
            <person name="Goeker M."/>
        </authorList>
    </citation>
    <scope>NUCLEOTIDE SEQUENCE [LARGE SCALE GENOMIC DNA]</scope>
    <source>
        <strain evidence="14 15">DSM 23562</strain>
    </source>
</reference>
<evidence type="ECO:0000256" key="6">
    <source>
        <dbReference type="ARBA" id="ARBA00022989"/>
    </source>
</evidence>
<dbReference type="PANTHER" id="PTHR10906">
    <property type="entry name" value="SECY/SEC61-ALPHA FAMILY MEMBER"/>
    <property type="match status" value="1"/>
</dbReference>
<dbReference type="GO" id="GO:0043952">
    <property type="term" value="P:protein transport by the Sec complex"/>
    <property type="evidence" value="ECO:0007669"/>
    <property type="project" value="UniProtKB-UniRule"/>
</dbReference>